<protein>
    <recommendedName>
        <fullName evidence="8">Indole-3-glycerol phosphate synthase</fullName>
        <shortName evidence="8">IGPS</shortName>
        <ecNumber evidence="8">4.1.1.48</ecNumber>
    </recommendedName>
</protein>
<dbReference type="AlphaFoldDB" id="A0A2K8L0F1"/>
<comment type="pathway">
    <text evidence="2 8">Amino-acid biosynthesis; L-tryptophan biosynthesis; L-tryptophan from chorismate: step 4/5.</text>
</comment>
<keyword evidence="6 8" id="KW-0057">Aromatic amino acid biosynthesis</keyword>
<dbReference type="OrthoDB" id="9804217at2"/>
<dbReference type="PANTHER" id="PTHR22854">
    <property type="entry name" value="TRYPTOPHAN BIOSYNTHESIS PROTEIN"/>
    <property type="match status" value="1"/>
</dbReference>
<dbReference type="InterPro" id="IPR013798">
    <property type="entry name" value="Indole-3-glycerol_P_synth_dom"/>
</dbReference>
<dbReference type="NCBIfam" id="NF001373">
    <property type="entry name" value="PRK00278.1-6"/>
    <property type="match status" value="1"/>
</dbReference>
<dbReference type="InterPro" id="IPR011060">
    <property type="entry name" value="RibuloseP-bd_barrel"/>
</dbReference>
<gene>
    <name evidence="8" type="primary">trpC</name>
    <name evidence="10" type="ORF">Ga0123461_2381</name>
</gene>
<dbReference type="GO" id="GO:0004425">
    <property type="term" value="F:indole-3-glycerol-phosphate synthase activity"/>
    <property type="evidence" value="ECO:0007669"/>
    <property type="project" value="UniProtKB-UniRule"/>
</dbReference>
<keyword evidence="11" id="KW-1185">Reference proteome</keyword>
<dbReference type="KEGG" id="maes:Ga0123461_2381"/>
<evidence type="ECO:0000256" key="5">
    <source>
        <dbReference type="ARBA" id="ARBA00022822"/>
    </source>
</evidence>
<dbReference type="InterPro" id="IPR013785">
    <property type="entry name" value="Aldolase_TIM"/>
</dbReference>
<dbReference type="Pfam" id="PF00218">
    <property type="entry name" value="IGPS"/>
    <property type="match status" value="1"/>
</dbReference>
<dbReference type="EMBL" id="CP018799">
    <property type="protein sequence ID" value="ATX80780.1"/>
    <property type="molecule type" value="Genomic_DNA"/>
</dbReference>
<evidence type="ECO:0000259" key="9">
    <source>
        <dbReference type="Pfam" id="PF00218"/>
    </source>
</evidence>
<evidence type="ECO:0000313" key="10">
    <source>
        <dbReference type="EMBL" id="ATX80780.1"/>
    </source>
</evidence>
<evidence type="ECO:0000256" key="3">
    <source>
        <dbReference type="ARBA" id="ARBA00022605"/>
    </source>
</evidence>
<evidence type="ECO:0000256" key="2">
    <source>
        <dbReference type="ARBA" id="ARBA00004696"/>
    </source>
</evidence>
<reference evidence="10 11" key="1">
    <citation type="submission" date="2016-12" db="EMBL/GenBank/DDBJ databases">
        <title>Isolation and genomic insights into novel planktonic Zetaproteobacteria from stratified waters of the Chesapeake Bay.</title>
        <authorList>
            <person name="McAllister S.M."/>
            <person name="Kato S."/>
            <person name="Chan C.S."/>
            <person name="Chiu B.K."/>
            <person name="Field E.K."/>
        </authorList>
    </citation>
    <scope>NUCLEOTIDE SEQUENCE [LARGE SCALE GENOMIC DNA]</scope>
    <source>
        <strain evidence="10 11">CP-5</strain>
    </source>
</reference>
<dbReference type="PANTHER" id="PTHR22854:SF2">
    <property type="entry name" value="INDOLE-3-GLYCEROL-PHOSPHATE SYNTHASE"/>
    <property type="match status" value="1"/>
</dbReference>
<keyword evidence="4 8" id="KW-0210">Decarboxylase</keyword>
<organism evidence="10 11">
    <name type="scientific">Mariprofundus aestuarium</name>
    <dbReference type="NCBI Taxonomy" id="1921086"/>
    <lineage>
        <taxon>Bacteria</taxon>
        <taxon>Pseudomonadati</taxon>
        <taxon>Pseudomonadota</taxon>
        <taxon>Candidatius Mariprofundia</taxon>
        <taxon>Mariprofundales</taxon>
        <taxon>Mariprofundaceae</taxon>
        <taxon>Mariprofundus</taxon>
    </lineage>
</organism>
<dbReference type="Proteomes" id="UP000231701">
    <property type="component" value="Chromosome"/>
</dbReference>
<dbReference type="FunFam" id="3.20.20.70:FF:000024">
    <property type="entry name" value="Indole-3-glycerol phosphate synthase"/>
    <property type="match status" value="1"/>
</dbReference>
<sequence length="261" mass="28379">MSSILNEIAEYKRGWVSACKQQRSETELLQLAAARKPIDFAGALVDKISAHNNAVIAEVKKASPSKGIIRPDFDPVAIARSYDDGGATCLSVLTDVKYFQGDDAYVTAIRNAVSIPILRKDFMLDTYQVIEAKAMGADAILVILAMLDDALAAELTACAHELGLSVLPEVHNGEELERALKLDTQLIGINNRNLHTFDTTLDTTISLLDQIDGERTVITESGIFTPNDIRLMNENSVYGFLIGESLMRQTDPGKALATLIA</sequence>
<name>A0A2K8L0F1_MARES</name>
<comment type="catalytic activity">
    <reaction evidence="1 8">
        <text>1-(2-carboxyphenylamino)-1-deoxy-D-ribulose 5-phosphate + H(+) = (1S,2R)-1-C-(indol-3-yl)glycerol 3-phosphate + CO2 + H2O</text>
        <dbReference type="Rhea" id="RHEA:23476"/>
        <dbReference type="ChEBI" id="CHEBI:15377"/>
        <dbReference type="ChEBI" id="CHEBI:15378"/>
        <dbReference type="ChEBI" id="CHEBI:16526"/>
        <dbReference type="ChEBI" id="CHEBI:58613"/>
        <dbReference type="ChEBI" id="CHEBI:58866"/>
        <dbReference type="EC" id="4.1.1.48"/>
    </reaction>
</comment>
<dbReference type="GO" id="GO:0000162">
    <property type="term" value="P:L-tryptophan biosynthetic process"/>
    <property type="evidence" value="ECO:0007669"/>
    <property type="project" value="UniProtKB-UniRule"/>
</dbReference>
<dbReference type="EC" id="4.1.1.48" evidence="8"/>
<keyword evidence="7 8" id="KW-0456">Lyase</keyword>
<dbReference type="SUPFAM" id="SSF51366">
    <property type="entry name" value="Ribulose-phoshate binding barrel"/>
    <property type="match status" value="1"/>
</dbReference>
<dbReference type="UniPathway" id="UPA00035">
    <property type="reaction ID" value="UER00043"/>
</dbReference>
<evidence type="ECO:0000313" key="11">
    <source>
        <dbReference type="Proteomes" id="UP000231701"/>
    </source>
</evidence>
<evidence type="ECO:0000256" key="7">
    <source>
        <dbReference type="ARBA" id="ARBA00023239"/>
    </source>
</evidence>
<dbReference type="HAMAP" id="MF_00134_B">
    <property type="entry name" value="IGPS_B"/>
    <property type="match status" value="1"/>
</dbReference>
<dbReference type="InterPro" id="IPR045186">
    <property type="entry name" value="Indole-3-glycerol_P_synth"/>
</dbReference>
<evidence type="ECO:0000256" key="8">
    <source>
        <dbReference type="HAMAP-Rule" id="MF_00134"/>
    </source>
</evidence>
<feature type="domain" description="Indole-3-glycerol phosphate synthase" evidence="9">
    <location>
        <begin position="5"/>
        <end position="259"/>
    </location>
</feature>
<accession>A0A2K8L0F1</accession>
<dbReference type="InterPro" id="IPR001468">
    <property type="entry name" value="Indole-3-GlycerolPSynthase_CS"/>
</dbReference>
<dbReference type="RefSeq" id="WP_100278512.1">
    <property type="nucleotide sequence ID" value="NZ_CP018799.1"/>
</dbReference>
<keyword evidence="5 8" id="KW-0822">Tryptophan biosynthesis</keyword>
<evidence type="ECO:0000256" key="6">
    <source>
        <dbReference type="ARBA" id="ARBA00023141"/>
    </source>
</evidence>
<dbReference type="GO" id="GO:0004640">
    <property type="term" value="F:phosphoribosylanthranilate isomerase activity"/>
    <property type="evidence" value="ECO:0007669"/>
    <property type="project" value="TreeGrafter"/>
</dbReference>
<evidence type="ECO:0000256" key="4">
    <source>
        <dbReference type="ARBA" id="ARBA00022793"/>
    </source>
</evidence>
<dbReference type="PROSITE" id="PS00614">
    <property type="entry name" value="IGPS"/>
    <property type="match status" value="1"/>
</dbReference>
<proteinExistence type="inferred from homology"/>
<comment type="similarity">
    <text evidence="8">Belongs to the TrpC family.</text>
</comment>
<dbReference type="NCBIfam" id="NF001377">
    <property type="entry name" value="PRK00278.2-4"/>
    <property type="match status" value="1"/>
</dbReference>
<dbReference type="Gene3D" id="3.20.20.70">
    <property type="entry name" value="Aldolase class I"/>
    <property type="match status" value="1"/>
</dbReference>
<dbReference type="CDD" id="cd00331">
    <property type="entry name" value="IGPS"/>
    <property type="match status" value="1"/>
</dbReference>
<evidence type="ECO:0000256" key="1">
    <source>
        <dbReference type="ARBA" id="ARBA00001633"/>
    </source>
</evidence>
<keyword evidence="3 8" id="KW-0028">Amino-acid biosynthesis</keyword>